<organism evidence="6">
    <name type="scientific">Ixodes ricinus</name>
    <name type="common">Common tick</name>
    <name type="synonym">Acarus ricinus</name>
    <dbReference type="NCBI Taxonomy" id="34613"/>
    <lineage>
        <taxon>Eukaryota</taxon>
        <taxon>Metazoa</taxon>
        <taxon>Ecdysozoa</taxon>
        <taxon>Arthropoda</taxon>
        <taxon>Chelicerata</taxon>
        <taxon>Arachnida</taxon>
        <taxon>Acari</taxon>
        <taxon>Parasitiformes</taxon>
        <taxon>Ixodida</taxon>
        <taxon>Ixodoidea</taxon>
        <taxon>Ixodidae</taxon>
        <taxon>Ixodinae</taxon>
        <taxon>Ixodes</taxon>
    </lineage>
</organism>
<feature type="domain" description="MIR" evidence="5">
    <location>
        <begin position="31"/>
        <end position="197"/>
    </location>
</feature>
<dbReference type="InterPro" id="IPR036300">
    <property type="entry name" value="MIR_dom_sf"/>
</dbReference>
<dbReference type="SUPFAM" id="SSF82109">
    <property type="entry name" value="MIR domain"/>
    <property type="match status" value="1"/>
</dbReference>
<evidence type="ECO:0000256" key="3">
    <source>
        <dbReference type="SAM" id="MobiDB-lite"/>
    </source>
</evidence>
<dbReference type="PANTHER" id="PTHR46809:SF2">
    <property type="entry name" value="GH21273P"/>
    <property type="match status" value="1"/>
</dbReference>
<feature type="chain" id="PRO_5004735566" evidence="4">
    <location>
        <begin position="30"/>
        <end position="208"/>
    </location>
</feature>
<reference evidence="6" key="1">
    <citation type="journal article" date="2015" name="Sci. Rep.">
        <title>Tissue- and time-dependent transcription in Ixodes ricinus salivary glands and midguts when blood feeding on the vertebrate host.</title>
        <authorList>
            <person name="Kotsyfakis M."/>
            <person name="Schwarz A."/>
            <person name="Erhart J."/>
            <person name="Ribeiro J.M."/>
        </authorList>
    </citation>
    <scope>NUCLEOTIDE SEQUENCE</scope>
    <source>
        <tissue evidence="6">Salivary gland and midgut</tissue>
    </source>
</reference>
<protein>
    <submittedName>
        <fullName evidence="6">Putative secreted stromal cell-derived factor 2</fullName>
    </submittedName>
</protein>
<dbReference type="PANTHER" id="PTHR46809">
    <property type="entry name" value="STROMAL CELL-DERIVED FACTOR 2-LIKE PROTEIN"/>
    <property type="match status" value="1"/>
</dbReference>
<dbReference type="AlphaFoldDB" id="V5HAV7"/>
<feature type="region of interest" description="Disordered" evidence="3">
    <location>
        <begin position="54"/>
        <end position="208"/>
    </location>
</feature>
<dbReference type="SMART" id="SM00472">
    <property type="entry name" value="MIR"/>
    <property type="match status" value="1"/>
</dbReference>
<feature type="compositionally biased region" description="Polar residues" evidence="3">
    <location>
        <begin position="113"/>
        <end position="125"/>
    </location>
</feature>
<evidence type="ECO:0000256" key="1">
    <source>
        <dbReference type="ARBA" id="ARBA00022729"/>
    </source>
</evidence>
<dbReference type="InterPro" id="IPR016093">
    <property type="entry name" value="MIR_motif"/>
</dbReference>
<proteinExistence type="evidence at transcript level"/>
<keyword evidence="1 4" id="KW-0732">Signal</keyword>
<feature type="signal peptide" evidence="4">
    <location>
        <begin position="1"/>
        <end position="29"/>
    </location>
</feature>
<keyword evidence="2" id="KW-0677">Repeat</keyword>
<name>V5HAV7_IXORI</name>
<evidence type="ECO:0000259" key="5">
    <source>
        <dbReference type="SMART" id="SM00472"/>
    </source>
</evidence>
<evidence type="ECO:0000256" key="4">
    <source>
        <dbReference type="SAM" id="SignalP"/>
    </source>
</evidence>
<dbReference type="EMBL" id="GANP01014210">
    <property type="protein sequence ID" value="JAB70258.1"/>
    <property type="molecule type" value="mRNA"/>
</dbReference>
<accession>V5HAV7</accession>
<dbReference type="Gene3D" id="2.80.10.50">
    <property type="match status" value="1"/>
</dbReference>
<sequence length="208" mass="21643">MAAPTTSMSWCQVCALFILVVNFLSSVQGELRYVTCGSVLKLQNTEHGVRLHSHDIKYGSGSGQQSVTGHRPDGRQQQPLGAQGQARWQLPEGGARSRVGSDGAPRAPDDTQRTCTATNFVSPLSKQPGDTAPLGTPARETQGTTGRWCAARTSGSGGPRCASSTSTPTCGCAPPARRTGAPSGARWRSAAWATQPAPATGRAPRAST</sequence>
<evidence type="ECO:0000313" key="6">
    <source>
        <dbReference type="EMBL" id="JAB70258.1"/>
    </source>
</evidence>
<evidence type="ECO:0000256" key="2">
    <source>
        <dbReference type="ARBA" id="ARBA00022737"/>
    </source>
</evidence>